<evidence type="ECO:0000256" key="5">
    <source>
        <dbReference type="SAM" id="Coils"/>
    </source>
</evidence>
<evidence type="ECO:0000259" key="7">
    <source>
        <dbReference type="PROSITE" id="PS50021"/>
    </source>
</evidence>
<dbReference type="PANTHER" id="PTHR23167:SF42">
    <property type="entry name" value="EH DOMAIN-BINDING PROTEIN 1-LIKE PROTEIN 1"/>
    <property type="match status" value="1"/>
</dbReference>
<reference evidence="10" key="1">
    <citation type="submission" date="2025-08" db="UniProtKB">
        <authorList>
            <consortium name="Ensembl"/>
        </authorList>
    </citation>
    <scope>IDENTIFICATION</scope>
</reference>
<dbReference type="Ensembl" id="ENSPKIT00000019310.1">
    <property type="protein sequence ID" value="ENSPKIP00000038320.1"/>
    <property type="gene ID" value="ENSPKIG00000016065.1"/>
</dbReference>
<dbReference type="PROSITE" id="PS50021">
    <property type="entry name" value="CH"/>
    <property type="match status" value="1"/>
</dbReference>
<dbReference type="PRINTS" id="PR01217">
    <property type="entry name" value="PRICHEXTENSN"/>
</dbReference>
<keyword evidence="2" id="KW-0597">Phosphoprotein</keyword>
<comment type="subcellular location">
    <subcellularLocation>
        <location evidence="1">Endosome</location>
    </subcellularLocation>
</comment>
<dbReference type="SMART" id="SM01203">
    <property type="entry name" value="DUF3585"/>
    <property type="match status" value="1"/>
</dbReference>
<feature type="coiled-coil region" evidence="5">
    <location>
        <begin position="2598"/>
        <end position="2640"/>
    </location>
</feature>
<keyword evidence="4 5" id="KW-0175">Coiled coil</keyword>
<feature type="compositionally biased region" description="Low complexity" evidence="6">
    <location>
        <begin position="2151"/>
        <end position="2165"/>
    </location>
</feature>
<dbReference type="PANTHER" id="PTHR23167">
    <property type="entry name" value="CALPONIN HOMOLOGY DOMAIN-CONTAINING PROTEIN DDB_G0272472-RELATED"/>
    <property type="match status" value="1"/>
</dbReference>
<feature type="compositionally biased region" description="Pro residues" evidence="6">
    <location>
        <begin position="641"/>
        <end position="652"/>
    </location>
</feature>
<feature type="compositionally biased region" description="Low complexity" evidence="6">
    <location>
        <begin position="2385"/>
        <end position="2403"/>
    </location>
</feature>
<dbReference type="Pfam" id="PF10358">
    <property type="entry name" value="NT-C2"/>
    <property type="match status" value="1"/>
</dbReference>
<dbReference type="GeneTree" id="ENSGT00940000161027"/>
<feature type="domain" description="Calponin-homology (CH)" evidence="7">
    <location>
        <begin position="2190"/>
        <end position="2295"/>
    </location>
</feature>
<feature type="region of interest" description="Disordered" evidence="6">
    <location>
        <begin position="910"/>
        <end position="930"/>
    </location>
</feature>
<evidence type="ECO:0000259" key="9">
    <source>
        <dbReference type="PROSITE" id="PS51848"/>
    </source>
</evidence>
<feature type="domain" description="BMERB" evidence="9">
    <location>
        <begin position="2476"/>
        <end position="2628"/>
    </location>
</feature>
<dbReference type="InterPro" id="IPR050540">
    <property type="entry name" value="F-actin_Monoox_Mical"/>
</dbReference>
<keyword evidence="11" id="KW-1185">Reference proteome</keyword>
<evidence type="ECO:0000313" key="10">
    <source>
        <dbReference type="Ensembl" id="ENSPKIP00000038320.1"/>
    </source>
</evidence>
<name>A0A3B3T6N8_9TELE</name>
<dbReference type="SUPFAM" id="SSF47576">
    <property type="entry name" value="Calponin-homology domain, CH-domain"/>
    <property type="match status" value="1"/>
</dbReference>
<feature type="compositionally biased region" description="Basic and acidic residues" evidence="6">
    <location>
        <begin position="920"/>
        <end position="929"/>
    </location>
</feature>
<dbReference type="InterPro" id="IPR019448">
    <property type="entry name" value="NT-C2"/>
</dbReference>
<feature type="compositionally biased region" description="Basic and acidic residues" evidence="6">
    <location>
        <begin position="2438"/>
        <end position="2451"/>
    </location>
</feature>
<dbReference type="InterPro" id="IPR036872">
    <property type="entry name" value="CH_dom_sf"/>
</dbReference>
<dbReference type="PROSITE" id="PS51848">
    <property type="entry name" value="BMERB"/>
    <property type="match status" value="1"/>
</dbReference>
<evidence type="ECO:0000259" key="8">
    <source>
        <dbReference type="PROSITE" id="PS51840"/>
    </source>
</evidence>
<sequence>MTSVWKRLQRVGKRASRFQFVVSYEELIIECTQKWQPDSLRVVWTRRSRRICSRLHGWQPGIQNPYRGTVVWHVPENVELAVTLFKDPNAEEFEDKEWTVVIENEMKGRRKLLACAEVNLKQFAAPSQTSLLLQLKPLSVKVVQASLRLSLTCIFLKEGKATDDDMQSLASLMSMKHADIGNMEDFNESDEEDDRKAGRRVSQVTATVAPTFAVPKAPQECGPVTVTSPFVLVPMSVTRDSHGVLSNPAEDSGPPAQDPLTFTTFRPRPVPSLSSSTSSSCTVHLPPPPSVLCKGARQPRMGKAMLSEPAGVLTKPASLPTALHAVPSPWQSEWRPPKTQTALSSGLPPCFFTVLPADTERTREDSEAMNDTVSAPSPCLQLAPPPLQISALQATITASPPTFTPNSTSVPTPPPISLIPTPPPVSPIYTPVSAIPIPPPFSPIHAPSFSHMPPPPLFSSIPASPPVAPISALSPFFSIPAPPPASPACDVSPVLTPDSFSVFPPPVAPISVPPPFTPIPVPPPASPVPPPAVSLASDVSPALTPACFPVSTPPVAPISATPPVSPMPAPPVSPAPLLAVSSATVPPPFCPIPAPPPVSPTPPLAVSSAPDVSPALTPDSFPVFPPPVAPISSTPPVSHMPAPPVSPAPPPAVSSAPDVSPALTPDSFPVFPPPVAPISSTPPVSHMPAPPVSPAPLLAVSSAPNVSPALAPACFAVFPPPVFPISPPPPFSPIPAPSPASHAPPPAVSSVLDVSPALTPDSFPVSPSPVAPISPPPLFYPIPAPPVSTAVSSALAPAGSPFTAPLPSPGSGSTPMLPLFSASFSATVSASPALSQSAPLGSGPAVPHAFSSGSHCDISVCEPRGSLITLPAPPDISHQPDSYPSPETPTEVQRQLGALIEEDDLYISTSNERQAKPFKAHSERRRDAKLSPAAKLTTGSESMLALQPSCPRIARSPGFPSQIANRDKTLFAERSVETKLFWTPMLKENPVHTKLPCQSLDKKYNDTDVVKKMVALRPSCPRLARIPGFPSAQQLKAPVVQMEKTPNMVSLLPSCPRIASIPGFPSRQPVSSHDIQIERWHMHKRPLWEMRKSRRMPSLSSSQGKDKTYGNKEMILSMAALLPACPKVARIPGFPCTQLPKSNEAFGEEKVKMLALLPSCPRSSSIPGFPSKQMKSDMYEEQIWPTGNTGEKPKKERIKFALFSSLAEMTLDKESLKHMTDLAPCCPSAARIPGFPSAPRPKALEKVPSMINFLPSYSRLSKIPGFPSLKTVNTNIQEKEWFIAKKSLLEKPNKEKPKPIIVSPLFLYEVIKDKEMMNMMVALVPSCPASASVPGFPSVPRLLCMEGTTDMNRYSMTTLVPYCPRISKIPGFPSLQLTKFEAEDWSLLKEPLSRKPLKTNQARCLSTCSALFGSEEKEIMRLTVALLPTCPREARIPGFPSAHSPNSRSQCSAFKGQSETSKGHLWEEKTFDSQVEIFDDLDEANVHENTISDVTSWSVKNEKTALYTSTQFELNKEEADLFVEQKEPECDTLERGLLHCRMWHSVPMGLPVLLAVRQRPMGDLPTSGSVSLLTDKYTDITLRSQEIPRHTFSPAPTALDPKVQFCLIDLPVSIVKQEECTPYTVKREKSHKDSIPDSMVALWPTCSRFSKIPGFPSINVLSEMDGKEAAWQVVKKPLWERPLKVNSELSQALGKSPVITSESKDMTGWSMVALVPCCSETVSIPGFPSIPRPRAEESSIGKIPNMVNLLPCCPRSPTVLGFPSAHTSIKENILVREWLEINRLWKTRPKRKLLLPSPFQDQYHEDKDFRGMFALAPSCPSVSKIAGFPSAQWPKSENALIQGISKEFLSRQPHILSNDTTHVDGEILTPVSGMQLVSAPLANAEANDSSGSKPNMHLTLSSDSSLPFHPVGEIKLIMLERDNEEMKVGRREAAKSKVDGGYERVAAMLQPAHPTSVTGHLDSTMVTARNTEASEPSSLSSKQEPFIISQKAQDVEEPHTIEVANDGKMEFPNSAEPCSRCLVESEMNQVKDQSPSPSSPRESEDAFSGDEGQPCLEKRPPLSEAVKQEISFKKREDANNDDTALDEKSPALNDEKGQKQDFEEVLGKEDASQEVGALLSASSCLDTRSMRQQVAPKDLPVPMPRVKKRLSASLSDDTTSLTTSSHGGVQPPAASEPLPPKVSTANPELVESSQSLLQWCQGVTQGYKGVKISNFSTSWRNGMAFCAILHHFCPDRVNYEMLDPYDIKENNRMAFSGFADLGISPLLSSSDMMLRAVPDRLIVMTYLSLIRTHFTGQQLSVVQIEHNSSQSSYSVEGPPSSTDTHEAFRYCAQRLQAGATLQETEGKLPEEPTQFNGNLVPPPRNKRVLKAEEGRATSQQEGQEAALPPVAPPRCRAAASRSSFIRVRDADLVKKRRSQQRSLSMEDADVPEQSAPHRSAEGSEMQRDSKLKRGSSGTSEPGESAVAEPGVMGEEGGLQEDESTDISQYVQSEMQALESEQRHIDNRANVVEKALRQLMEKGNDRAEEEKLIQEWFTLVNKKNALIQRQDHLQLLQEERDLERRFELLNRDLRAIMATEEGLKTEAQQHREQLLLQELVSLVNQRDKLVQDMDAKERRALEEDERLEQGLEQRRRKYSRKEKCALQ</sequence>
<evidence type="ECO:0000256" key="4">
    <source>
        <dbReference type="ARBA" id="ARBA00023054"/>
    </source>
</evidence>
<feature type="region of interest" description="Disordered" evidence="6">
    <location>
        <begin position="2026"/>
        <end position="2099"/>
    </location>
</feature>
<dbReference type="GO" id="GO:0005768">
    <property type="term" value="C:endosome"/>
    <property type="evidence" value="ECO:0007669"/>
    <property type="project" value="UniProtKB-SubCell"/>
</dbReference>
<protein>
    <submittedName>
        <fullName evidence="10">EH domain-binding protein 1-like protein 1</fullName>
    </submittedName>
</protein>
<dbReference type="InterPro" id="IPR022735">
    <property type="entry name" value="bMERB_dom"/>
</dbReference>
<feature type="region of interest" description="Disordered" evidence="6">
    <location>
        <begin position="2151"/>
        <end position="2185"/>
    </location>
</feature>
<evidence type="ECO:0000256" key="1">
    <source>
        <dbReference type="ARBA" id="ARBA00004177"/>
    </source>
</evidence>
<evidence type="ECO:0000256" key="6">
    <source>
        <dbReference type="SAM" id="MobiDB-lite"/>
    </source>
</evidence>
<dbReference type="FunFam" id="1.10.418.10:FF:000023">
    <property type="entry name" value="EH domain-binding protein 1 isoform X1"/>
    <property type="match status" value="1"/>
</dbReference>
<dbReference type="Gene3D" id="1.10.418.10">
    <property type="entry name" value="Calponin-like domain"/>
    <property type="match status" value="1"/>
</dbReference>
<dbReference type="PROSITE" id="PS51840">
    <property type="entry name" value="C2_NT"/>
    <property type="match status" value="1"/>
</dbReference>
<dbReference type="Pfam" id="PF12130">
    <property type="entry name" value="bMERB_dom"/>
    <property type="match status" value="1"/>
</dbReference>
<dbReference type="SMART" id="SM00033">
    <property type="entry name" value="CH"/>
    <property type="match status" value="1"/>
</dbReference>
<evidence type="ECO:0000256" key="2">
    <source>
        <dbReference type="ARBA" id="ARBA00022553"/>
    </source>
</evidence>
<proteinExistence type="predicted"/>
<feature type="region of interest" description="Disordered" evidence="6">
    <location>
        <begin position="2372"/>
        <end position="2483"/>
    </location>
</feature>
<feature type="compositionally biased region" description="Basic and acidic residues" evidence="6">
    <location>
        <begin position="2056"/>
        <end position="2078"/>
    </location>
</feature>
<evidence type="ECO:0000256" key="3">
    <source>
        <dbReference type="ARBA" id="ARBA00022753"/>
    </source>
</evidence>
<reference evidence="10" key="2">
    <citation type="submission" date="2025-09" db="UniProtKB">
        <authorList>
            <consortium name="Ensembl"/>
        </authorList>
    </citation>
    <scope>IDENTIFICATION</scope>
</reference>
<dbReference type="Proteomes" id="UP000261540">
    <property type="component" value="Unplaced"/>
</dbReference>
<evidence type="ECO:0000313" key="11">
    <source>
        <dbReference type="Proteomes" id="UP000261540"/>
    </source>
</evidence>
<feature type="compositionally biased region" description="Basic and acidic residues" evidence="6">
    <location>
        <begin position="2085"/>
        <end position="2099"/>
    </location>
</feature>
<dbReference type="Pfam" id="PF00307">
    <property type="entry name" value="CH"/>
    <property type="match status" value="1"/>
</dbReference>
<organism evidence="10 11">
    <name type="scientific">Paramormyrops kingsleyae</name>
    <dbReference type="NCBI Taxonomy" id="1676925"/>
    <lineage>
        <taxon>Eukaryota</taxon>
        <taxon>Metazoa</taxon>
        <taxon>Chordata</taxon>
        <taxon>Craniata</taxon>
        <taxon>Vertebrata</taxon>
        <taxon>Euteleostomi</taxon>
        <taxon>Actinopterygii</taxon>
        <taxon>Neopterygii</taxon>
        <taxon>Teleostei</taxon>
        <taxon>Osteoglossocephala</taxon>
        <taxon>Osteoglossomorpha</taxon>
        <taxon>Osteoglossiformes</taxon>
        <taxon>Mormyridae</taxon>
        <taxon>Paramormyrops</taxon>
    </lineage>
</organism>
<dbReference type="STRING" id="1676925.ENSPKIP00000038320"/>
<feature type="region of interest" description="Disordered" evidence="6">
    <location>
        <begin position="635"/>
        <end position="660"/>
    </location>
</feature>
<keyword evidence="3" id="KW-0967">Endosome</keyword>
<accession>A0A3B3T6N8</accession>
<dbReference type="InterPro" id="IPR001715">
    <property type="entry name" value="CH_dom"/>
</dbReference>
<feature type="domain" description="C2 NT-type" evidence="8">
    <location>
        <begin position="8"/>
        <end position="155"/>
    </location>
</feature>